<evidence type="ECO:0000256" key="1">
    <source>
        <dbReference type="SAM" id="MobiDB-lite"/>
    </source>
</evidence>
<proteinExistence type="predicted"/>
<feature type="compositionally biased region" description="Basic and acidic residues" evidence="1">
    <location>
        <begin position="29"/>
        <end position="48"/>
    </location>
</feature>
<feature type="compositionally biased region" description="Basic and acidic residues" evidence="1">
    <location>
        <begin position="12"/>
        <end position="21"/>
    </location>
</feature>
<name>A0A853EQ52_9MICO</name>
<keyword evidence="3" id="KW-1185">Reference proteome</keyword>
<feature type="compositionally biased region" description="Basic and acidic residues" evidence="1">
    <location>
        <begin position="79"/>
        <end position="89"/>
    </location>
</feature>
<dbReference type="AlphaFoldDB" id="A0A853EQ52"/>
<accession>A0A853EQ52</accession>
<sequence>MIFGRRRAAARAQREALEPHAGDGTTSRDATDHDAPGRTEHAADHADGRSGGLRITEGLLPIFGPAQVGDSTAPLRPATEAERSRDRALRTTLTRVVGADGKSYVVAVPDEQAGAQTSEQDAGEPTA</sequence>
<reference evidence="2 3" key="1">
    <citation type="submission" date="2020-07" db="EMBL/GenBank/DDBJ databases">
        <title>MOT database genomes.</title>
        <authorList>
            <person name="Joseph S."/>
            <person name="Aduse-Opoku J."/>
            <person name="Hashim A."/>
            <person name="Wade W."/>
            <person name="Curtis M."/>
        </authorList>
    </citation>
    <scope>NUCLEOTIDE SEQUENCE [LARGE SCALE GENOMIC DNA]</scope>
    <source>
        <strain evidence="2 3">DSM 100099</strain>
    </source>
</reference>
<gene>
    <name evidence="2" type="ORF">HZZ10_03805</name>
</gene>
<dbReference type="EMBL" id="JACBYE010000006">
    <property type="protein sequence ID" value="NYS92656.1"/>
    <property type="molecule type" value="Genomic_DNA"/>
</dbReference>
<dbReference type="Proteomes" id="UP000561011">
    <property type="component" value="Unassembled WGS sequence"/>
</dbReference>
<organism evidence="2 3">
    <name type="scientific">Sanguibacter inulinus</name>
    <dbReference type="NCBI Taxonomy" id="60922"/>
    <lineage>
        <taxon>Bacteria</taxon>
        <taxon>Bacillati</taxon>
        <taxon>Actinomycetota</taxon>
        <taxon>Actinomycetes</taxon>
        <taxon>Micrococcales</taxon>
        <taxon>Sanguibacteraceae</taxon>
        <taxon>Sanguibacter</taxon>
    </lineage>
</organism>
<comment type="caution">
    <text evidence="2">The sequence shown here is derived from an EMBL/GenBank/DDBJ whole genome shotgun (WGS) entry which is preliminary data.</text>
</comment>
<protein>
    <submittedName>
        <fullName evidence="2">Uncharacterized protein</fullName>
    </submittedName>
</protein>
<evidence type="ECO:0000313" key="2">
    <source>
        <dbReference type="EMBL" id="NYS92656.1"/>
    </source>
</evidence>
<feature type="region of interest" description="Disordered" evidence="1">
    <location>
        <begin position="1"/>
        <end position="89"/>
    </location>
</feature>
<evidence type="ECO:0000313" key="3">
    <source>
        <dbReference type="Proteomes" id="UP000561011"/>
    </source>
</evidence>
<dbReference type="RefSeq" id="WP_179912475.1">
    <property type="nucleotide sequence ID" value="NZ_JACBYE010000006.1"/>
</dbReference>